<dbReference type="InterPro" id="IPR018574">
    <property type="entry name" value="Structure-sp_endonuc_su_Slx4"/>
</dbReference>
<comment type="similarity">
    <text evidence="2">Belongs to the SLX4 family.</text>
</comment>
<name>A0AAV0X6L0_9HEMI</name>
<accession>A0AAV0X6L0</accession>
<feature type="region of interest" description="Disordered" evidence="8">
    <location>
        <begin position="867"/>
        <end position="889"/>
    </location>
</feature>
<dbReference type="Proteomes" id="UP001160148">
    <property type="component" value="Unassembled WGS sequence"/>
</dbReference>
<dbReference type="GO" id="GO:0033557">
    <property type="term" value="C:Slx1-Slx4 complex"/>
    <property type="evidence" value="ECO:0007669"/>
    <property type="project" value="InterPro"/>
</dbReference>
<keyword evidence="6" id="KW-0539">Nucleus</keyword>
<evidence type="ECO:0000256" key="7">
    <source>
        <dbReference type="ARBA" id="ARBA00029496"/>
    </source>
</evidence>
<dbReference type="PANTHER" id="PTHR21541:SF3">
    <property type="entry name" value="STRUCTURE-SPECIFIC ENDONUCLEASE SUBUNIT SLX4"/>
    <property type="match status" value="1"/>
</dbReference>
<dbReference type="Pfam" id="PF09494">
    <property type="entry name" value="Slx4"/>
    <property type="match status" value="1"/>
</dbReference>
<comment type="caution">
    <text evidence="10">The sequence shown here is derived from an EMBL/GenBank/DDBJ whole genome shotgun (WGS) entry which is preliminary data.</text>
</comment>
<proteinExistence type="inferred from homology"/>
<keyword evidence="3" id="KW-0227">DNA damage</keyword>
<keyword evidence="5" id="KW-0234">DNA repair</keyword>
<dbReference type="InterPro" id="IPR011333">
    <property type="entry name" value="SKP1/BTB/POZ_sf"/>
</dbReference>
<dbReference type="GO" id="GO:0006260">
    <property type="term" value="P:DNA replication"/>
    <property type="evidence" value="ECO:0007669"/>
    <property type="project" value="InterPro"/>
</dbReference>
<organism evidence="10 11">
    <name type="scientific">Macrosiphum euphorbiae</name>
    <name type="common">potato aphid</name>
    <dbReference type="NCBI Taxonomy" id="13131"/>
    <lineage>
        <taxon>Eukaryota</taxon>
        <taxon>Metazoa</taxon>
        <taxon>Ecdysozoa</taxon>
        <taxon>Arthropoda</taxon>
        <taxon>Hexapoda</taxon>
        <taxon>Insecta</taxon>
        <taxon>Pterygota</taxon>
        <taxon>Neoptera</taxon>
        <taxon>Paraneoptera</taxon>
        <taxon>Hemiptera</taxon>
        <taxon>Sternorrhyncha</taxon>
        <taxon>Aphidomorpha</taxon>
        <taxon>Aphidoidea</taxon>
        <taxon>Aphididae</taxon>
        <taxon>Macrosiphini</taxon>
        <taxon>Macrosiphum</taxon>
    </lineage>
</organism>
<keyword evidence="4" id="KW-0233">DNA recombination</keyword>
<evidence type="ECO:0000259" key="9">
    <source>
        <dbReference type="Pfam" id="PF00651"/>
    </source>
</evidence>
<protein>
    <recommendedName>
        <fullName evidence="7">Structure-specific endonuclease subunit SLX4</fullName>
    </recommendedName>
</protein>
<reference evidence="10 11" key="1">
    <citation type="submission" date="2023-01" db="EMBL/GenBank/DDBJ databases">
        <authorList>
            <person name="Whitehead M."/>
        </authorList>
    </citation>
    <scope>NUCLEOTIDE SEQUENCE [LARGE SCALE GENOMIC DNA]</scope>
</reference>
<feature type="compositionally biased region" description="Polar residues" evidence="8">
    <location>
        <begin position="867"/>
        <end position="877"/>
    </location>
</feature>
<evidence type="ECO:0000256" key="1">
    <source>
        <dbReference type="ARBA" id="ARBA00004123"/>
    </source>
</evidence>
<dbReference type="PANTHER" id="PTHR21541">
    <property type="entry name" value="BTB POZ DOMAIN CONTAINING 12"/>
    <property type="match status" value="1"/>
</dbReference>
<evidence type="ECO:0000256" key="2">
    <source>
        <dbReference type="ARBA" id="ARBA00006661"/>
    </source>
</evidence>
<keyword evidence="11" id="KW-1185">Reference proteome</keyword>
<evidence type="ECO:0000256" key="6">
    <source>
        <dbReference type="ARBA" id="ARBA00023242"/>
    </source>
</evidence>
<evidence type="ECO:0000256" key="3">
    <source>
        <dbReference type="ARBA" id="ARBA00022763"/>
    </source>
</evidence>
<feature type="region of interest" description="Disordered" evidence="8">
    <location>
        <begin position="1245"/>
        <end position="1267"/>
    </location>
</feature>
<dbReference type="GO" id="GO:0006281">
    <property type="term" value="P:DNA repair"/>
    <property type="evidence" value="ECO:0007669"/>
    <property type="project" value="UniProtKB-KW"/>
</dbReference>
<evidence type="ECO:0000256" key="5">
    <source>
        <dbReference type="ARBA" id="ARBA00023204"/>
    </source>
</evidence>
<dbReference type="EMBL" id="CARXXK010000003">
    <property type="protein sequence ID" value="CAI6363663.1"/>
    <property type="molecule type" value="Genomic_DNA"/>
</dbReference>
<evidence type="ECO:0000256" key="8">
    <source>
        <dbReference type="SAM" id="MobiDB-lite"/>
    </source>
</evidence>
<gene>
    <name evidence="10" type="ORF">MEUPH1_LOCUS18576</name>
</gene>
<feature type="domain" description="BTB" evidence="9">
    <location>
        <begin position="394"/>
        <end position="487"/>
    </location>
</feature>
<dbReference type="InterPro" id="IPR000210">
    <property type="entry name" value="BTB/POZ_dom"/>
</dbReference>
<sequence length="1371" mass="155489">MNLFSQSKLTLKLKKQNSNNALPPDPANKCQDLTTNDFVKSEYNNLPNNSLLSENDSFVELLHTVRPQDEKTTMSQSVFKTTPVQNVPDVINESKQCPVCLQMIDLKNFINHVKSCGTTHNLSSEVLIKAVDLQERQTAEREALGLPKLTNSRDVKIKKKSTKQTKLKIGNDSNFDLAIAMSMSLQESKEADIIKESENLLEAGLEAEAIEKRKTLESFGFISNQPIKSKSKNFYKTNSLLFKQTKEDRQKRITEKVAMILIDCDSLSPETSLNDCPNIKLRSKYLNKIRNADCELWKKSLLEEDNVFEFYVKNVSKFLSPSESNGLQNIVRFPSHEDTIKQESNTIDEEDVNTLHAVIDDSKVFNKHVTHHTIVGNKTMPEYSSKWKSMIGSQFMSDITIFSKNEHEIPAHILVLHVQCPDILNDIIIEESGTHKSKKMVMWSEYTYEACMAFLELIYSGQEQLISPEYRKDYLNLVTRYNVQIVINDDDGKHGWFSEEYDKASKRKSSELYSTDNKRYRADSPDMFMMDNASEEIGNMSSNFLGTTVNDEKSLSVLKTKQWLYNCNLSQRHNSSFTGNLDINVLPQTISPMKSPAHSFHSASTVHIQLTPTSTENDYNMNIESNDVQINSTLDIRSLSPKSLSVDESSMKADLKLNNIKNVPIDLEIPSDKISTLTNSRKEPELITIISDSDNESIDMILSRYNGTAHDRSINLSNENYCTPFQASIKRMKNVFPFNSDDKSNAISVIELNDSSLDSIHSVSTNILHQRNCNTKLSNSVVNKTTTSTPRTKTFINIDDEKTVISTVPKFFFTNSTNAQIPSSSNTNFIDLINDSSSDSIFTIDKIKNDSLSTSFSTLPLNNNAQQNCQKSSTPLSNAPRKINSPSRDSLTTKFETNNCISNASPLKGGDMWSNCSYPISDGDYYAKINTKTNEDFCSTIFSSNTILPKCSNSKLLSKSTEQLFQCNDMPSTFLNTSPIYNVENSDNISNTIGSYKKNVLDKSNSYFEQLEKILSKKNIKSPSNNYINSLVNIKEPIDLTTCLSSEYTHTSFRPYSSQIETVQLPITSEITTSNENDDDQNKSAFEQIIDDPWMDYNDWQPYNISPQYVSPVLSEKNSLVLVNDSEVLSTPQNIVNHINMDLQTSPPTISSNVDIVNHQIKNAVTPNKYGSRISTPKSLRRVQSESIIGTNGQITPLPNYSAMKTPDLRKEFERYGLKDLGRRKGKLILRHIYDVTHPKYDSEEAKCVGDSEQYSDSSDSSEHGMPYYEAGDYDELETFSQTNLSNKISIDVGFKDLLRVNEDLHKKILCYEPIWIEELKDDLKQYNVNISMQKLMTFLDDKCVSFRSKSINDQRKKLAAKKYTKRKKLF</sequence>
<dbReference type="CDD" id="cd22999">
    <property type="entry name" value="SAP_SLX4"/>
    <property type="match status" value="1"/>
</dbReference>
<evidence type="ECO:0000256" key="4">
    <source>
        <dbReference type="ARBA" id="ARBA00023172"/>
    </source>
</evidence>
<dbReference type="GO" id="GO:0000712">
    <property type="term" value="P:resolution of meiotic recombination intermediates"/>
    <property type="evidence" value="ECO:0007669"/>
    <property type="project" value="TreeGrafter"/>
</dbReference>
<dbReference type="Gene3D" id="3.30.710.10">
    <property type="entry name" value="Potassium Channel Kv1.1, Chain A"/>
    <property type="match status" value="1"/>
</dbReference>
<evidence type="ECO:0000313" key="11">
    <source>
        <dbReference type="Proteomes" id="UP001160148"/>
    </source>
</evidence>
<comment type="subcellular location">
    <subcellularLocation>
        <location evidence="1">Nucleus</location>
    </subcellularLocation>
</comment>
<evidence type="ECO:0000313" key="10">
    <source>
        <dbReference type="EMBL" id="CAI6363663.1"/>
    </source>
</evidence>
<dbReference type="Pfam" id="PF00651">
    <property type="entry name" value="BTB"/>
    <property type="match status" value="1"/>
</dbReference>